<keyword evidence="3" id="KW-1185">Reference proteome</keyword>
<organism evidence="2 3">
    <name type="scientific">Candidatus Nitrosopumilus salarius BD31</name>
    <dbReference type="NCBI Taxonomy" id="859350"/>
    <lineage>
        <taxon>Archaea</taxon>
        <taxon>Nitrososphaerota</taxon>
        <taxon>Nitrososphaeria</taxon>
        <taxon>Nitrosopumilales</taxon>
        <taxon>Nitrosopumilaceae</taxon>
        <taxon>Nitrosopumilus</taxon>
    </lineage>
</organism>
<reference evidence="2 3" key="1">
    <citation type="journal article" date="2012" name="J. Bacteriol.">
        <title>Genome sequence of "Candidatus Nitrosopumilus salaria" BD31, an ammonia-oxidizing archaeon from the San Francisco Bay estuary.</title>
        <authorList>
            <person name="Mosier A.C."/>
            <person name="Allen E.E."/>
            <person name="Kim M."/>
            <person name="Ferriera S."/>
            <person name="Francis C.A."/>
        </authorList>
    </citation>
    <scope>NUCLEOTIDE SEQUENCE [LARGE SCALE GENOMIC DNA]</scope>
    <source>
        <strain evidence="2 3">BD31</strain>
    </source>
</reference>
<evidence type="ECO:0000313" key="3">
    <source>
        <dbReference type="Proteomes" id="UP000003423"/>
    </source>
</evidence>
<dbReference type="AlphaFoldDB" id="I3D142"/>
<dbReference type="EMBL" id="AEXL02000121">
    <property type="protein sequence ID" value="EIJ65435.1"/>
    <property type="molecule type" value="Genomic_DNA"/>
</dbReference>
<dbReference type="Proteomes" id="UP000003423">
    <property type="component" value="Unassembled WGS sequence"/>
</dbReference>
<keyword evidence="1" id="KW-0812">Transmembrane</keyword>
<protein>
    <submittedName>
        <fullName evidence="2">Uncharacterized protein</fullName>
    </submittedName>
</protein>
<evidence type="ECO:0000313" key="2">
    <source>
        <dbReference type="EMBL" id="EIJ65435.1"/>
    </source>
</evidence>
<comment type="caution">
    <text evidence="2">The sequence shown here is derived from an EMBL/GenBank/DDBJ whole genome shotgun (WGS) entry which is preliminary data.</text>
</comment>
<proteinExistence type="predicted"/>
<name>I3D142_9ARCH</name>
<dbReference type="RefSeq" id="WP_008300542.1">
    <property type="nucleotide sequence ID" value="NZ_AEXL02000121.1"/>
</dbReference>
<accession>I3D142</accession>
<evidence type="ECO:0000256" key="1">
    <source>
        <dbReference type="SAM" id="Phobius"/>
    </source>
</evidence>
<dbReference type="PATRIC" id="fig|859350.6.peg.1505"/>
<keyword evidence="1" id="KW-1133">Transmembrane helix</keyword>
<sequence>MATKIATISGLAVGLVMGVIVFGMLDGLEKSCENLTGEELSKCNEIISKAWMIASITGISSGGGTLCGISYYHEKNS</sequence>
<feature type="transmembrane region" description="Helical" evidence="1">
    <location>
        <begin position="50"/>
        <end position="72"/>
    </location>
</feature>
<keyword evidence="1" id="KW-0472">Membrane</keyword>
<feature type="transmembrane region" description="Helical" evidence="1">
    <location>
        <begin position="6"/>
        <end position="25"/>
    </location>
</feature>
<gene>
    <name evidence="2" type="ORF">BD31_I1652</name>
</gene>